<dbReference type="InterPro" id="IPR038178">
    <property type="entry name" value="Kringle_sf"/>
</dbReference>
<keyword evidence="16" id="KW-1015">Disulfide bond</keyword>
<dbReference type="SUPFAM" id="SSF57440">
    <property type="entry name" value="Kringle-like"/>
    <property type="match status" value="1"/>
</dbReference>
<keyword evidence="15" id="KW-0829">Tyrosine-protein kinase</keyword>
<dbReference type="SUPFAM" id="SSF56112">
    <property type="entry name" value="Protein kinase-like (PK-like)"/>
    <property type="match status" value="1"/>
</dbReference>
<dbReference type="AlphaFoldDB" id="A0A2A3ELS0"/>
<dbReference type="Pfam" id="PF01392">
    <property type="entry name" value="Fz"/>
    <property type="match status" value="1"/>
</dbReference>
<feature type="transmembrane region" description="Helical" evidence="22">
    <location>
        <begin position="278"/>
        <end position="304"/>
    </location>
</feature>
<comment type="catalytic activity">
    <reaction evidence="19">
        <text>L-tyrosyl-[protein] + ATP = O-phospho-L-tyrosyl-[protein] + ADP + H(+)</text>
        <dbReference type="Rhea" id="RHEA:10596"/>
        <dbReference type="Rhea" id="RHEA-COMP:10136"/>
        <dbReference type="Rhea" id="RHEA-COMP:20101"/>
        <dbReference type="ChEBI" id="CHEBI:15378"/>
        <dbReference type="ChEBI" id="CHEBI:30616"/>
        <dbReference type="ChEBI" id="CHEBI:46858"/>
        <dbReference type="ChEBI" id="CHEBI:61978"/>
        <dbReference type="ChEBI" id="CHEBI:456216"/>
        <dbReference type="EC" id="2.7.10.1"/>
    </reaction>
</comment>
<dbReference type="OrthoDB" id="2431000at2759"/>
<organism evidence="27 28">
    <name type="scientific">Apis cerana cerana</name>
    <name type="common">Oriental honeybee</name>
    <dbReference type="NCBI Taxonomy" id="94128"/>
    <lineage>
        <taxon>Eukaryota</taxon>
        <taxon>Metazoa</taxon>
        <taxon>Ecdysozoa</taxon>
        <taxon>Arthropoda</taxon>
        <taxon>Hexapoda</taxon>
        <taxon>Insecta</taxon>
        <taxon>Pterygota</taxon>
        <taxon>Neoptera</taxon>
        <taxon>Endopterygota</taxon>
        <taxon>Hymenoptera</taxon>
        <taxon>Apocrita</taxon>
        <taxon>Aculeata</taxon>
        <taxon>Apoidea</taxon>
        <taxon>Anthophila</taxon>
        <taxon>Apidae</taxon>
        <taxon>Apis</taxon>
    </lineage>
</organism>
<dbReference type="InterPro" id="IPR000719">
    <property type="entry name" value="Prot_kinase_dom"/>
</dbReference>
<evidence type="ECO:0000256" key="2">
    <source>
        <dbReference type="ARBA" id="ARBA00011902"/>
    </source>
</evidence>
<dbReference type="InterPro" id="IPR000001">
    <property type="entry name" value="Kringle"/>
</dbReference>
<evidence type="ECO:0000256" key="14">
    <source>
        <dbReference type="ARBA" id="ARBA00023136"/>
    </source>
</evidence>
<dbReference type="PROSITE" id="PS50070">
    <property type="entry name" value="KRINGLE_2"/>
    <property type="match status" value="1"/>
</dbReference>
<feature type="binding site" evidence="21">
    <location>
        <position position="391"/>
    </location>
    <ligand>
        <name>ATP</name>
        <dbReference type="ChEBI" id="CHEBI:30616"/>
    </ligand>
</feature>
<dbReference type="GO" id="GO:0043235">
    <property type="term" value="C:receptor complex"/>
    <property type="evidence" value="ECO:0007669"/>
    <property type="project" value="TreeGrafter"/>
</dbReference>
<keyword evidence="3" id="KW-0217">Developmental protein</keyword>
<dbReference type="InterPro" id="IPR017441">
    <property type="entry name" value="Protein_kinase_ATP_BS"/>
</dbReference>
<evidence type="ECO:0000256" key="23">
    <source>
        <dbReference type="SAM" id="SignalP"/>
    </source>
</evidence>
<keyword evidence="28" id="KW-1185">Reference proteome</keyword>
<sequence>MMFWIVSLVAIILHFSSAQTKPESQGYCAPYNGKICKKYLTGIGKVWFNDSNDNPGGWLNERITTNLWEELIQRLVEPCRSAAEKMLCMYAFPQCHNSIGLPLCYEDCMAVRHQFCFNDWAMIEDNKQRDIYIRSRGHFTLPDCESLPKIIKGKVTCSHIHLTDMNEDLVTYDCIKGNGRFYMGKVNKTKLGLDCQSWNAQIPHNHDRPPDVFPQIRYGENYCRNAGGDEPMPWCFTMDPHIRWQYCDIPICGRHLIPDNITNKIPEIDPKDLVMDTLFTPMFILILSSLGFVIITGTLLSIILSHRLHKRHQGYNPTDNQYVSIDLDKLPSNDAYHKTSAQLNPKLEKLEFPRNNIIYVRDLGQGAFGRVFQAKAPGLVPGEEFTNVAVKMLKEEASDDLLKDFEREACLLAEFDHPNIVKLLGVCALGRPMCLLFEYMGRGDLNEFLRSCSPGNYIIRSLEKDEHFTDSRLSHMDLINIALQVASGMVYLSDRKFVHRDLATRNCLINDQMIVKIADFGLSQKIYLQDYYKGDEQDAIPVRWMPLESILYNKYTVESDVWAFAVCLWEIFSFALQPYYGMTHEEVVKYIKEGNVLQCPENTPPAIYDLMKLCWNRRPSDRPTFRTIYNTLDTIKYNLEAENKSDSVPLLIFMERDKEMYQTNTYWLLLCSQE</sequence>
<dbReference type="GO" id="GO:0004714">
    <property type="term" value="F:transmembrane receptor protein tyrosine kinase activity"/>
    <property type="evidence" value="ECO:0007669"/>
    <property type="project" value="UniProtKB-EC"/>
</dbReference>
<dbReference type="CDD" id="cd07469">
    <property type="entry name" value="CRD_TK_ROR_related"/>
    <property type="match status" value="1"/>
</dbReference>
<dbReference type="InterPro" id="IPR011009">
    <property type="entry name" value="Kinase-like_dom_sf"/>
</dbReference>
<dbReference type="STRING" id="94128.A0A2A3ELS0"/>
<dbReference type="Pfam" id="PF00051">
    <property type="entry name" value="Kringle"/>
    <property type="match status" value="1"/>
</dbReference>
<dbReference type="Gene3D" id="1.10.2000.10">
    <property type="entry name" value="Frizzled cysteine-rich domain"/>
    <property type="match status" value="1"/>
</dbReference>
<evidence type="ECO:0000313" key="27">
    <source>
        <dbReference type="EMBL" id="PBC32705.1"/>
    </source>
</evidence>
<dbReference type="EMBL" id="KZ288215">
    <property type="protein sequence ID" value="PBC32705.1"/>
    <property type="molecule type" value="Genomic_DNA"/>
</dbReference>
<name>A0A2A3ELS0_APICC</name>
<comment type="caution">
    <text evidence="20">Lacks conserved residue(s) required for the propagation of feature annotation.</text>
</comment>
<feature type="signal peptide" evidence="23">
    <location>
        <begin position="1"/>
        <end position="18"/>
    </location>
</feature>
<keyword evidence="12 21" id="KW-0067">ATP-binding</keyword>
<keyword evidence="18" id="KW-0325">Glycoprotein</keyword>
<dbReference type="FunFam" id="1.10.510.10:FF:000554">
    <property type="entry name" value="Predicted protein"/>
    <property type="match status" value="1"/>
</dbReference>
<dbReference type="FunFam" id="1.10.2000.10:FF:000009">
    <property type="entry name" value="Muscle, skeletal, receptor tyrosine kinase"/>
    <property type="match status" value="1"/>
</dbReference>
<evidence type="ECO:0000256" key="18">
    <source>
        <dbReference type="ARBA" id="ARBA00023180"/>
    </source>
</evidence>
<evidence type="ECO:0000256" key="13">
    <source>
        <dbReference type="ARBA" id="ARBA00022989"/>
    </source>
</evidence>
<dbReference type="PROSITE" id="PS00021">
    <property type="entry name" value="KRINGLE_1"/>
    <property type="match status" value="1"/>
</dbReference>
<reference evidence="27 28" key="1">
    <citation type="submission" date="2014-07" db="EMBL/GenBank/DDBJ databases">
        <title>Genomic and transcriptomic analysis on Apis cerana provide comprehensive insights into honey bee biology.</title>
        <authorList>
            <person name="Diao Q."/>
            <person name="Sun L."/>
            <person name="Zheng H."/>
            <person name="Zheng H."/>
            <person name="Xu S."/>
            <person name="Wang S."/>
            <person name="Zeng Z."/>
            <person name="Hu F."/>
            <person name="Su S."/>
            <person name="Wu J."/>
        </authorList>
    </citation>
    <scope>NUCLEOTIDE SEQUENCE [LARGE SCALE GENOMIC DNA]</scope>
    <source>
        <tissue evidence="27">Pupae without intestine</tissue>
    </source>
</reference>
<dbReference type="PANTHER" id="PTHR24416:SF317">
    <property type="entry name" value="MUSCLE, SKELETAL RECEPTOR TYROSINE-PROTEIN KINASE"/>
    <property type="match status" value="1"/>
</dbReference>
<accession>A0A2A3ELS0</accession>
<comment type="subcellular location">
    <subcellularLocation>
        <location evidence="1">Cell membrane</location>
        <topology evidence="1">Single-pass type I membrane protein</topology>
    </subcellularLocation>
</comment>
<evidence type="ECO:0000256" key="5">
    <source>
        <dbReference type="ARBA" id="ARBA00022553"/>
    </source>
</evidence>
<dbReference type="InterPro" id="IPR018056">
    <property type="entry name" value="Kringle_CS"/>
</dbReference>
<keyword evidence="7" id="KW-0808">Transferase</keyword>
<dbReference type="InterPro" id="IPR013806">
    <property type="entry name" value="Kringle-like"/>
</dbReference>
<evidence type="ECO:0000256" key="7">
    <source>
        <dbReference type="ARBA" id="ARBA00022679"/>
    </source>
</evidence>
<evidence type="ECO:0000256" key="12">
    <source>
        <dbReference type="ARBA" id="ARBA00022840"/>
    </source>
</evidence>
<gene>
    <name evidence="27" type="ORF">APICC_07898</name>
</gene>
<evidence type="ECO:0000256" key="3">
    <source>
        <dbReference type="ARBA" id="ARBA00022473"/>
    </source>
</evidence>
<evidence type="ECO:0000259" key="25">
    <source>
        <dbReference type="PROSITE" id="PS50038"/>
    </source>
</evidence>
<dbReference type="PROSITE" id="PS50038">
    <property type="entry name" value="FZ"/>
    <property type="match status" value="1"/>
</dbReference>
<dbReference type="FunFam" id="3.30.200.20:FF:000159">
    <property type="entry name" value="muscle, skeletal receptor tyrosine-protein kinase"/>
    <property type="match status" value="1"/>
</dbReference>
<dbReference type="PRINTS" id="PR00109">
    <property type="entry name" value="TYRKINASE"/>
</dbReference>
<dbReference type="GO" id="GO:0017147">
    <property type="term" value="F:Wnt-protein binding"/>
    <property type="evidence" value="ECO:0007669"/>
    <property type="project" value="TreeGrafter"/>
</dbReference>
<evidence type="ECO:0000256" key="17">
    <source>
        <dbReference type="ARBA" id="ARBA00023170"/>
    </source>
</evidence>
<evidence type="ECO:0000256" key="21">
    <source>
        <dbReference type="PROSITE-ProRule" id="PRU10141"/>
    </source>
</evidence>
<feature type="domain" description="Protein kinase" evidence="24">
    <location>
        <begin position="357"/>
        <end position="635"/>
    </location>
</feature>
<keyword evidence="8 22" id="KW-0812">Transmembrane</keyword>
<dbReference type="Gene3D" id="1.10.510.10">
    <property type="entry name" value="Transferase(Phosphotransferase) domain 1"/>
    <property type="match status" value="1"/>
</dbReference>
<keyword evidence="14 22" id="KW-0472">Membrane</keyword>
<protein>
    <recommendedName>
        <fullName evidence="2">receptor protein-tyrosine kinase</fullName>
        <ecNumber evidence="2">2.7.10.1</ecNumber>
    </recommendedName>
</protein>
<proteinExistence type="predicted"/>
<evidence type="ECO:0000256" key="10">
    <source>
        <dbReference type="ARBA" id="ARBA00022741"/>
    </source>
</evidence>
<dbReference type="GO" id="GO:0005886">
    <property type="term" value="C:plasma membrane"/>
    <property type="evidence" value="ECO:0007669"/>
    <property type="project" value="UniProtKB-SubCell"/>
</dbReference>
<evidence type="ECO:0000256" key="20">
    <source>
        <dbReference type="PROSITE-ProRule" id="PRU00121"/>
    </source>
</evidence>
<evidence type="ECO:0000256" key="15">
    <source>
        <dbReference type="ARBA" id="ARBA00023137"/>
    </source>
</evidence>
<evidence type="ECO:0000256" key="9">
    <source>
        <dbReference type="ARBA" id="ARBA00022729"/>
    </source>
</evidence>
<dbReference type="EC" id="2.7.10.1" evidence="2"/>
<dbReference type="Proteomes" id="UP000242457">
    <property type="component" value="Unassembled WGS sequence"/>
</dbReference>
<dbReference type="PANTHER" id="PTHR24416">
    <property type="entry name" value="TYROSINE-PROTEIN KINASE RECEPTOR"/>
    <property type="match status" value="1"/>
</dbReference>
<keyword evidence="9 23" id="KW-0732">Signal</keyword>
<feature type="chain" id="PRO_5012991557" description="receptor protein-tyrosine kinase" evidence="23">
    <location>
        <begin position="19"/>
        <end position="674"/>
    </location>
</feature>
<dbReference type="PROSITE" id="PS00107">
    <property type="entry name" value="PROTEIN_KINASE_ATP"/>
    <property type="match status" value="1"/>
</dbReference>
<evidence type="ECO:0000256" key="19">
    <source>
        <dbReference type="ARBA" id="ARBA00051243"/>
    </source>
</evidence>
<keyword evidence="11 27" id="KW-0418">Kinase</keyword>
<dbReference type="PRINTS" id="PR00018">
    <property type="entry name" value="KRINGLE"/>
</dbReference>
<dbReference type="CDD" id="cd00108">
    <property type="entry name" value="KR"/>
    <property type="match status" value="1"/>
</dbReference>
<keyword evidence="6 20" id="KW-0420">Kringle</keyword>
<dbReference type="SMART" id="SM00130">
    <property type="entry name" value="KR"/>
    <property type="match status" value="1"/>
</dbReference>
<dbReference type="Pfam" id="PF07714">
    <property type="entry name" value="PK_Tyr_Ser-Thr"/>
    <property type="match status" value="1"/>
</dbReference>
<evidence type="ECO:0000256" key="22">
    <source>
        <dbReference type="SAM" id="Phobius"/>
    </source>
</evidence>
<dbReference type="InterPro" id="IPR050122">
    <property type="entry name" value="RTK"/>
</dbReference>
<dbReference type="InterPro" id="IPR020635">
    <property type="entry name" value="Tyr_kinase_cat_dom"/>
</dbReference>
<evidence type="ECO:0000256" key="6">
    <source>
        <dbReference type="ARBA" id="ARBA00022572"/>
    </source>
</evidence>
<keyword evidence="13 22" id="KW-1133">Transmembrane helix</keyword>
<dbReference type="InterPro" id="IPR020067">
    <property type="entry name" value="Frizzled_dom"/>
</dbReference>
<evidence type="ECO:0000256" key="16">
    <source>
        <dbReference type="ARBA" id="ARBA00023157"/>
    </source>
</evidence>
<dbReference type="SMART" id="SM00219">
    <property type="entry name" value="TyrKc"/>
    <property type="match status" value="1"/>
</dbReference>
<dbReference type="PROSITE" id="PS50011">
    <property type="entry name" value="PROTEIN_KINASE_DOM"/>
    <property type="match status" value="1"/>
</dbReference>
<dbReference type="Gene3D" id="3.30.200.20">
    <property type="entry name" value="Phosphorylase Kinase, domain 1"/>
    <property type="match status" value="1"/>
</dbReference>
<feature type="domain" description="Kringle" evidence="26">
    <location>
        <begin position="173"/>
        <end position="252"/>
    </location>
</feature>
<dbReference type="GO" id="GO:0005524">
    <property type="term" value="F:ATP binding"/>
    <property type="evidence" value="ECO:0007669"/>
    <property type="project" value="UniProtKB-UniRule"/>
</dbReference>
<keyword evidence="4" id="KW-1003">Cell membrane</keyword>
<evidence type="ECO:0000256" key="8">
    <source>
        <dbReference type="ARBA" id="ARBA00022692"/>
    </source>
</evidence>
<evidence type="ECO:0000256" key="4">
    <source>
        <dbReference type="ARBA" id="ARBA00022475"/>
    </source>
</evidence>
<dbReference type="InterPro" id="IPR001245">
    <property type="entry name" value="Ser-Thr/Tyr_kinase_cat_dom"/>
</dbReference>
<evidence type="ECO:0000256" key="1">
    <source>
        <dbReference type="ARBA" id="ARBA00004251"/>
    </source>
</evidence>
<keyword evidence="10 21" id="KW-0547">Nucleotide-binding</keyword>
<dbReference type="GO" id="GO:0007169">
    <property type="term" value="P:cell surface receptor protein tyrosine kinase signaling pathway"/>
    <property type="evidence" value="ECO:0007669"/>
    <property type="project" value="TreeGrafter"/>
</dbReference>
<dbReference type="PROSITE" id="PS00109">
    <property type="entry name" value="PROTEIN_KINASE_TYR"/>
    <property type="match status" value="1"/>
</dbReference>
<evidence type="ECO:0000313" key="28">
    <source>
        <dbReference type="Proteomes" id="UP000242457"/>
    </source>
</evidence>
<evidence type="ECO:0000259" key="24">
    <source>
        <dbReference type="PROSITE" id="PS50011"/>
    </source>
</evidence>
<dbReference type="InterPro" id="IPR036790">
    <property type="entry name" value="Frizzled_dom_sf"/>
</dbReference>
<dbReference type="Gene3D" id="2.40.20.10">
    <property type="entry name" value="Plasminogen Kringle 4"/>
    <property type="match status" value="1"/>
</dbReference>
<keyword evidence="5" id="KW-0597">Phosphoprotein</keyword>
<evidence type="ECO:0000256" key="11">
    <source>
        <dbReference type="ARBA" id="ARBA00022777"/>
    </source>
</evidence>
<keyword evidence="17 27" id="KW-0675">Receptor</keyword>
<feature type="domain" description="FZ" evidence="25">
    <location>
        <begin position="23"/>
        <end position="160"/>
    </location>
</feature>
<dbReference type="InterPro" id="IPR008266">
    <property type="entry name" value="Tyr_kinase_AS"/>
</dbReference>
<evidence type="ECO:0000259" key="26">
    <source>
        <dbReference type="PROSITE" id="PS50070"/>
    </source>
</evidence>